<proteinExistence type="predicted"/>
<dbReference type="EMBL" id="DTHO01000058">
    <property type="protein sequence ID" value="HGG99840.1"/>
    <property type="molecule type" value="Genomic_DNA"/>
</dbReference>
<evidence type="ECO:0000313" key="2">
    <source>
        <dbReference type="EMBL" id="HGG99840.1"/>
    </source>
</evidence>
<dbReference type="InterPro" id="IPR000835">
    <property type="entry name" value="HTH_MarR-typ"/>
</dbReference>
<evidence type="ECO:0000259" key="1">
    <source>
        <dbReference type="Pfam" id="PF13463"/>
    </source>
</evidence>
<dbReference type="Gene3D" id="1.10.10.10">
    <property type="entry name" value="Winged helix-like DNA-binding domain superfamily/Winged helix DNA-binding domain"/>
    <property type="match status" value="1"/>
</dbReference>
<gene>
    <name evidence="2" type="ORF">ENV75_05275</name>
</gene>
<dbReference type="InterPro" id="IPR036388">
    <property type="entry name" value="WH-like_DNA-bd_sf"/>
</dbReference>
<accession>A0A7C4AJT5</accession>
<dbReference type="InterPro" id="IPR036390">
    <property type="entry name" value="WH_DNA-bd_sf"/>
</dbReference>
<dbReference type="Pfam" id="PF13463">
    <property type="entry name" value="HTH_27"/>
    <property type="match status" value="1"/>
</dbReference>
<organism evidence="2">
    <name type="scientific">Thermodesulfovibrio aggregans</name>
    <dbReference type="NCBI Taxonomy" id="86166"/>
    <lineage>
        <taxon>Bacteria</taxon>
        <taxon>Pseudomonadati</taxon>
        <taxon>Nitrospirota</taxon>
        <taxon>Thermodesulfovibrionia</taxon>
        <taxon>Thermodesulfovibrionales</taxon>
        <taxon>Thermodesulfovibrionaceae</taxon>
        <taxon>Thermodesulfovibrio</taxon>
    </lineage>
</organism>
<sequence>MRYASLRGMILEFLNKVYPKMVLELDIISVFYRDYKDTAIRKSIAYLTDKGYIEKVEKEHPVWRYEKQVLYKLTPQGIDLLEGLIKDDAIAIEDRDE</sequence>
<comment type="caution">
    <text evidence="2">The sequence shown here is derived from an EMBL/GenBank/DDBJ whole genome shotgun (WGS) entry which is preliminary data.</text>
</comment>
<reference evidence="2" key="1">
    <citation type="journal article" date="2020" name="mSystems">
        <title>Genome- and Community-Level Interaction Insights into Carbon Utilization and Element Cycling Functions of Hydrothermarchaeota in Hydrothermal Sediment.</title>
        <authorList>
            <person name="Zhou Z."/>
            <person name="Liu Y."/>
            <person name="Xu W."/>
            <person name="Pan J."/>
            <person name="Luo Z.H."/>
            <person name="Li M."/>
        </authorList>
    </citation>
    <scope>NUCLEOTIDE SEQUENCE [LARGE SCALE GENOMIC DNA]</scope>
    <source>
        <strain evidence="2">SpSt-788</strain>
    </source>
</reference>
<dbReference type="GO" id="GO:0003700">
    <property type="term" value="F:DNA-binding transcription factor activity"/>
    <property type="evidence" value="ECO:0007669"/>
    <property type="project" value="InterPro"/>
</dbReference>
<dbReference type="AlphaFoldDB" id="A0A7C4AJT5"/>
<protein>
    <recommendedName>
        <fullName evidence="1">HTH marR-type domain-containing protein</fullName>
    </recommendedName>
</protein>
<feature type="domain" description="HTH marR-type" evidence="1">
    <location>
        <begin position="9"/>
        <end position="77"/>
    </location>
</feature>
<dbReference type="SUPFAM" id="SSF46785">
    <property type="entry name" value="Winged helix' DNA-binding domain"/>
    <property type="match status" value="1"/>
</dbReference>
<name>A0A7C4AJT5_9BACT</name>